<keyword evidence="4" id="KW-1185">Reference proteome</keyword>
<dbReference type="InterPro" id="IPR003594">
    <property type="entry name" value="HATPase_dom"/>
</dbReference>
<dbReference type="EMBL" id="CP021983">
    <property type="protein sequence ID" value="ASC69826.1"/>
    <property type="molecule type" value="Genomic_DNA"/>
</dbReference>
<organism evidence="3 4">
    <name type="scientific">Halomicronema hongdechloris C2206</name>
    <dbReference type="NCBI Taxonomy" id="1641165"/>
    <lineage>
        <taxon>Bacteria</taxon>
        <taxon>Bacillati</taxon>
        <taxon>Cyanobacteriota</taxon>
        <taxon>Cyanophyceae</taxon>
        <taxon>Nodosilineales</taxon>
        <taxon>Nodosilineaceae</taxon>
        <taxon>Halomicronema</taxon>
    </lineage>
</organism>
<dbReference type="InterPro" id="IPR050267">
    <property type="entry name" value="Anti-sigma-factor_SerPK"/>
</dbReference>
<dbReference type="Proteomes" id="UP000191901">
    <property type="component" value="Chromosome"/>
</dbReference>
<protein>
    <submittedName>
        <fullName evidence="3">Serine-protein kinase RsbW</fullName>
        <ecNumber evidence="3">2.7.11.1</ecNumber>
    </submittedName>
</protein>
<dbReference type="OrthoDB" id="424943at2"/>
<proteinExistence type="predicted"/>
<feature type="domain" description="Histidine kinase/HSP90-like ATPase" evidence="2">
    <location>
        <begin position="10"/>
        <end position="137"/>
    </location>
</feature>
<name>A0A1Z3HHQ5_9CYAN</name>
<dbReference type="PANTHER" id="PTHR35526:SF3">
    <property type="entry name" value="ANTI-SIGMA-F FACTOR RSBW"/>
    <property type="match status" value="1"/>
</dbReference>
<keyword evidence="3" id="KW-0418">Kinase</keyword>
<evidence type="ECO:0000313" key="4">
    <source>
        <dbReference type="Proteomes" id="UP000191901"/>
    </source>
</evidence>
<evidence type="ECO:0000256" key="1">
    <source>
        <dbReference type="ARBA" id="ARBA00022527"/>
    </source>
</evidence>
<reference evidence="3 4" key="1">
    <citation type="journal article" date="2016" name="Biochim. Biophys. Acta">
        <title>Characterization of red-shifted phycobilisomes isolated from the chlorophyll f-containing cyanobacterium Halomicronema hongdechloris.</title>
        <authorList>
            <person name="Li Y."/>
            <person name="Lin Y."/>
            <person name="Garvey C.J."/>
            <person name="Birch D."/>
            <person name="Corkery R.W."/>
            <person name="Loughlin P.C."/>
            <person name="Scheer H."/>
            <person name="Willows R.D."/>
            <person name="Chen M."/>
        </authorList>
    </citation>
    <scope>NUCLEOTIDE SEQUENCE [LARGE SCALE GENOMIC DNA]</scope>
    <source>
        <strain evidence="3 4">C2206</strain>
    </source>
</reference>
<dbReference type="RefSeq" id="WP_080808860.1">
    <property type="nucleotide sequence ID" value="NZ_CP021983.2"/>
</dbReference>
<dbReference type="CDD" id="cd16936">
    <property type="entry name" value="HATPase_RsbW-like"/>
    <property type="match status" value="1"/>
</dbReference>
<dbReference type="KEGG" id="hhg:XM38_007560"/>
<accession>A0A1Z3HHQ5</accession>
<dbReference type="AlphaFoldDB" id="A0A1Z3HHQ5"/>
<dbReference type="GO" id="GO:0004674">
    <property type="term" value="F:protein serine/threonine kinase activity"/>
    <property type="evidence" value="ECO:0007669"/>
    <property type="project" value="UniProtKB-KW"/>
</dbReference>
<sequence>MVKQEHLVVASRLDVVSQVQHWFQETCQSLDADLYWIKDHIDRLNLALTEGFTNAVRHAHAELPPETSIDIDLALSSQQVEIRIWDYGQPFNPDQLQEPKPGTLLNSGYGWFLLRRLADRVTYQRVTGERNCLSIIKYGR</sequence>
<dbReference type="PANTHER" id="PTHR35526">
    <property type="entry name" value="ANTI-SIGMA-F FACTOR RSBW-RELATED"/>
    <property type="match status" value="1"/>
</dbReference>
<keyword evidence="1" id="KW-0723">Serine/threonine-protein kinase</keyword>
<dbReference type="STRING" id="1641165.XM38_10830"/>
<evidence type="ECO:0000313" key="3">
    <source>
        <dbReference type="EMBL" id="ASC69826.1"/>
    </source>
</evidence>
<evidence type="ECO:0000259" key="2">
    <source>
        <dbReference type="Pfam" id="PF13581"/>
    </source>
</evidence>
<dbReference type="Gene3D" id="3.30.565.10">
    <property type="entry name" value="Histidine kinase-like ATPase, C-terminal domain"/>
    <property type="match status" value="1"/>
</dbReference>
<dbReference type="Pfam" id="PF13581">
    <property type="entry name" value="HATPase_c_2"/>
    <property type="match status" value="1"/>
</dbReference>
<dbReference type="SUPFAM" id="SSF55874">
    <property type="entry name" value="ATPase domain of HSP90 chaperone/DNA topoisomerase II/histidine kinase"/>
    <property type="match status" value="1"/>
</dbReference>
<keyword evidence="3" id="KW-0808">Transferase</keyword>
<gene>
    <name evidence="3" type="primary">rsbW_1</name>
    <name evidence="3" type="ORF">XM38_007560</name>
</gene>
<dbReference type="InterPro" id="IPR036890">
    <property type="entry name" value="HATPase_C_sf"/>
</dbReference>
<dbReference type="EC" id="2.7.11.1" evidence="3"/>